<comment type="caution">
    <text evidence="2">The sequence shown here is derived from an EMBL/GenBank/DDBJ whole genome shotgun (WGS) entry which is preliminary data.</text>
</comment>
<accession>A0A8T1SMT8</accession>
<dbReference type="AlphaFoldDB" id="A0A8T1SMT8"/>
<proteinExistence type="predicted"/>
<dbReference type="Proteomes" id="UP000765507">
    <property type="component" value="Unassembled WGS sequence"/>
</dbReference>
<dbReference type="OrthoDB" id="3549872at2759"/>
<feature type="non-terminal residue" evidence="2">
    <location>
        <position position="1"/>
    </location>
</feature>
<feature type="non-terminal residue" evidence="2">
    <location>
        <position position="108"/>
    </location>
</feature>
<gene>
    <name evidence="2" type="ORF">G0U57_004646</name>
</gene>
<evidence type="ECO:0000313" key="3">
    <source>
        <dbReference type="Proteomes" id="UP000765507"/>
    </source>
</evidence>
<sequence>RERGGEALEEGGSAGPAGGAGGPADLPAGDPPMSAPERAADAELKLEAVIQKLESSVLTSGEGKSLTIRGSSEDAPPTRLPARIREIVAENLSAQESPGRAVAYSSPS</sequence>
<feature type="compositionally biased region" description="Gly residues" evidence="1">
    <location>
        <begin position="12"/>
        <end position="22"/>
    </location>
</feature>
<keyword evidence="3" id="KW-1185">Reference proteome</keyword>
<evidence type="ECO:0000313" key="2">
    <source>
        <dbReference type="EMBL" id="KAG6929933.1"/>
    </source>
</evidence>
<feature type="region of interest" description="Disordered" evidence="1">
    <location>
        <begin position="1"/>
        <end position="42"/>
    </location>
</feature>
<reference evidence="2 3" key="1">
    <citation type="journal article" date="2020" name="G3 (Bethesda)">
        <title>Draft Genome of the Common Snapping Turtle, Chelydra serpentina, a Model for Phenotypic Plasticity in Reptiles.</title>
        <authorList>
            <person name="Das D."/>
            <person name="Singh S.K."/>
            <person name="Bierstedt J."/>
            <person name="Erickson A."/>
            <person name="Galli G.L.J."/>
            <person name="Crossley D.A. 2nd"/>
            <person name="Rhen T."/>
        </authorList>
    </citation>
    <scope>NUCLEOTIDE SEQUENCE [LARGE SCALE GENOMIC DNA]</scope>
    <source>
        <strain evidence="2">KW</strain>
    </source>
</reference>
<organism evidence="2 3">
    <name type="scientific">Chelydra serpentina</name>
    <name type="common">Snapping turtle</name>
    <name type="synonym">Testudo serpentina</name>
    <dbReference type="NCBI Taxonomy" id="8475"/>
    <lineage>
        <taxon>Eukaryota</taxon>
        <taxon>Metazoa</taxon>
        <taxon>Chordata</taxon>
        <taxon>Craniata</taxon>
        <taxon>Vertebrata</taxon>
        <taxon>Euteleostomi</taxon>
        <taxon>Archelosauria</taxon>
        <taxon>Testudinata</taxon>
        <taxon>Testudines</taxon>
        <taxon>Cryptodira</taxon>
        <taxon>Durocryptodira</taxon>
        <taxon>Americhelydia</taxon>
        <taxon>Chelydroidea</taxon>
        <taxon>Chelydridae</taxon>
        <taxon>Chelydra</taxon>
    </lineage>
</organism>
<evidence type="ECO:0000256" key="1">
    <source>
        <dbReference type="SAM" id="MobiDB-lite"/>
    </source>
</evidence>
<dbReference type="EMBL" id="JAHGAV010000161">
    <property type="protein sequence ID" value="KAG6929933.1"/>
    <property type="molecule type" value="Genomic_DNA"/>
</dbReference>
<name>A0A8T1SMT8_CHESE</name>
<protein>
    <submittedName>
        <fullName evidence="2">Ciliary rootlet coiled-coil, rootletin</fullName>
    </submittedName>
</protein>
<feature type="region of interest" description="Disordered" evidence="1">
    <location>
        <begin position="57"/>
        <end position="81"/>
    </location>
</feature>